<name>A0A9N9MI75_9CUCU</name>
<dbReference type="GO" id="GO:0005576">
    <property type="term" value="C:extracellular region"/>
    <property type="evidence" value="ECO:0007669"/>
    <property type="project" value="InterPro"/>
</dbReference>
<dbReference type="Gene3D" id="2.170.140.10">
    <property type="entry name" value="Chitin binding domain"/>
    <property type="match status" value="3"/>
</dbReference>
<dbReference type="Gene3D" id="3.20.20.80">
    <property type="entry name" value="Glycosidases"/>
    <property type="match status" value="1"/>
</dbReference>
<feature type="signal peptide" evidence="7">
    <location>
        <begin position="1"/>
        <end position="19"/>
    </location>
</feature>
<keyword evidence="1" id="KW-0147">Chitin-binding</keyword>
<sequence length="377" mass="42273">MKLTIAIAVLSSLVALAVCQDIAIESYNSTTSATPTTTTKTTTTTTPTPTTTTTTTKPNTTRPCLKGCKWNIYLSDYNCSRFWQCADGVATLQECPCDLHFNPEANVCDWPKNFKHDVPCKGWTWEDQICEAPETTTEPTTLYPLYPPPCDKDCPYLLHVPDATSCKYFWKCDHGRAYRIKCPDGLVFNPEIKACDYNGCEEGRGWTWEDLICHDISTEKPCCEETTPAEPEEEKPCCPVACPVQLFVPDPNCCYYWDCTNGVATKMTCPSGLWWNPEENICDWPNSDYCNRTKWDDSKLECPPSANTTTGGPSSTTPKPPKCEPGVEYMANLHDCGSYWQCRDLAAILMPCPKGLHWNSQKNYCDHPENSDCIQPS</sequence>
<dbReference type="SUPFAM" id="SSF57625">
    <property type="entry name" value="Invertebrate chitin-binding proteins"/>
    <property type="match status" value="4"/>
</dbReference>
<organism evidence="9 10">
    <name type="scientific">Ceutorhynchus assimilis</name>
    <name type="common">cabbage seed weevil</name>
    <dbReference type="NCBI Taxonomy" id="467358"/>
    <lineage>
        <taxon>Eukaryota</taxon>
        <taxon>Metazoa</taxon>
        <taxon>Ecdysozoa</taxon>
        <taxon>Arthropoda</taxon>
        <taxon>Hexapoda</taxon>
        <taxon>Insecta</taxon>
        <taxon>Pterygota</taxon>
        <taxon>Neoptera</taxon>
        <taxon>Endopterygota</taxon>
        <taxon>Coleoptera</taxon>
        <taxon>Polyphaga</taxon>
        <taxon>Cucujiformia</taxon>
        <taxon>Curculionidae</taxon>
        <taxon>Ceutorhynchinae</taxon>
        <taxon>Ceutorhynchus</taxon>
    </lineage>
</organism>
<dbReference type="GO" id="GO:0008061">
    <property type="term" value="F:chitin binding"/>
    <property type="evidence" value="ECO:0007669"/>
    <property type="project" value="UniProtKB-KW"/>
</dbReference>
<evidence type="ECO:0000313" key="10">
    <source>
        <dbReference type="Proteomes" id="UP001152799"/>
    </source>
</evidence>
<evidence type="ECO:0000259" key="8">
    <source>
        <dbReference type="PROSITE" id="PS50940"/>
    </source>
</evidence>
<dbReference type="PROSITE" id="PS50940">
    <property type="entry name" value="CHIT_BIND_II"/>
    <property type="match status" value="4"/>
</dbReference>
<dbReference type="PANTHER" id="PTHR23301">
    <property type="entry name" value="CHITIN BINDING PERITROPHIN-A"/>
    <property type="match status" value="1"/>
</dbReference>
<feature type="chain" id="PRO_5040300960" description="Chitin-binding type-2 domain-containing protein" evidence="7">
    <location>
        <begin position="20"/>
        <end position="377"/>
    </location>
</feature>
<dbReference type="OrthoDB" id="6020543at2759"/>
<feature type="domain" description="Chitin-binding type-2" evidence="8">
    <location>
        <begin position="239"/>
        <end position="292"/>
    </location>
</feature>
<evidence type="ECO:0000313" key="9">
    <source>
        <dbReference type="EMBL" id="CAG9764199.1"/>
    </source>
</evidence>
<dbReference type="AlphaFoldDB" id="A0A9N9MI75"/>
<dbReference type="Proteomes" id="UP001152799">
    <property type="component" value="Chromosome 2"/>
</dbReference>
<evidence type="ECO:0000256" key="3">
    <source>
        <dbReference type="ARBA" id="ARBA00022737"/>
    </source>
</evidence>
<accession>A0A9N9MI75</accession>
<keyword evidence="10" id="KW-1185">Reference proteome</keyword>
<gene>
    <name evidence="9" type="ORF">CEUTPL_LOCUS4843</name>
</gene>
<evidence type="ECO:0000256" key="2">
    <source>
        <dbReference type="ARBA" id="ARBA00022729"/>
    </source>
</evidence>
<evidence type="ECO:0000256" key="1">
    <source>
        <dbReference type="ARBA" id="ARBA00022669"/>
    </source>
</evidence>
<feature type="domain" description="Chitin-binding type-2" evidence="8">
    <location>
        <begin position="65"/>
        <end position="122"/>
    </location>
</feature>
<keyword evidence="3" id="KW-0677">Repeat</keyword>
<feature type="domain" description="Chitin-binding type-2" evidence="8">
    <location>
        <begin position="320"/>
        <end position="375"/>
    </location>
</feature>
<evidence type="ECO:0000256" key="6">
    <source>
        <dbReference type="SAM" id="MobiDB-lite"/>
    </source>
</evidence>
<evidence type="ECO:0000256" key="4">
    <source>
        <dbReference type="ARBA" id="ARBA00023157"/>
    </source>
</evidence>
<dbReference type="InterPro" id="IPR002557">
    <property type="entry name" value="Chitin-bd_dom"/>
</dbReference>
<evidence type="ECO:0000256" key="5">
    <source>
        <dbReference type="ARBA" id="ARBA00023180"/>
    </source>
</evidence>
<feature type="domain" description="Chitin-binding type-2" evidence="8">
    <location>
        <begin position="151"/>
        <end position="197"/>
    </location>
</feature>
<dbReference type="Pfam" id="PF01607">
    <property type="entry name" value="CBM_14"/>
    <property type="match status" value="4"/>
</dbReference>
<evidence type="ECO:0000256" key="7">
    <source>
        <dbReference type="SAM" id="SignalP"/>
    </source>
</evidence>
<dbReference type="InterPro" id="IPR051940">
    <property type="entry name" value="Chitin_bind-dev_reg"/>
</dbReference>
<proteinExistence type="predicted"/>
<keyword evidence="4" id="KW-1015">Disulfide bond</keyword>
<keyword evidence="2 7" id="KW-0732">Signal</keyword>
<dbReference type="SMART" id="SM00494">
    <property type="entry name" value="ChtBD2"/>
    <property type="match status" value="4"/>
</dbReference>
<keyword evidence="5" id="KW-0325">Glycoprotein</keyword>
<reference evidence="9" key="1">
    <citation type="submission" date="2022-01" db="EMBL/GenBank/DDBJ databases">
        <authorList>
            <person name="King R."/>
        </authorList>
    </citation>
    <scope>NUCLEOTIDE SEQUENCE</scope>
</reference>
<dbReference type="PANTHER" id="PTHR23301:SF0">
    <property type="entry name" value="CHITIN-BINDING TYPE-2 DOMAIN-CONTAINING PROTEIN-RELATED"/>
    <property type="match status" value="1"/>
</dbReference>
<dbReference type="InterPro" id="IPR036508">
    <property type="entry name" value="Chitin-bd_dom_sf"/>
</dbReference>
<feature type="region of interest" description="Disordered" evidence="6">
    <location>
        <begin position="31"/>
        <end position="56"/>
    </location>
</feature>
<dbReference type="EMBL" id="OU892278">
    <property type="protein sequence ID" value="CAG9764199.1"/>
    <property type="molecule type" value="Genomic_DNA"/>
</dbReference>
<protein>
    <recommendedName>
        <fullName evidence="8">Chitin-binding type-2 domain-containing protein</fullName>
    </recommendedName>
</protein>